<dbReference type="EMBL" id="QBIY01011827">
    <property type="protein sequence ID" value="RXN28790.1"/>
    <property type="molecule type" value="Genomic_DNA"/>
</dbReference>
<evidence type="ECO:0000313" key="2">
    <source>
        <dbReference type="EMBL" id="RXN28790.1"/>
    </source>
</evidence>
<gene>
    <name evidence="2" type="ORF">ROHU_018968</name>
</gene>
<proteinExistence type="predicted"/>
<reference evidence="2 3" key="1">
    <citation type="submission" date="2018-03" db="EMBL/GenBank/DDBJ databases">
        <title>Draft genome sequence of Rohu Carp (Labeo rohita).</title>
        <authorList>
            <person name="Das P."/>
            <person name="Kushwaha B."/>
            <person name="Joshi C.G."/>
            <person name="Kumar D."/>
            <person name="Nagpure N.S."/>
            <person name="Sahoo L."/>
            <person name="Das S.P."/>
            <person name="Bit A."/>
            <person name="Patnaik S."/>
            <person name="Meher P.K."/>
            <person name="Jayasankar P."/>
            <person name="Koringa P.G."/>
            <person name="Patel N.V."/>
            <person name="Hinsu A.T."/>
            <person name="Kumar R."/>
            <person name="Pandey M."/>
            <person name="Agarwal S."/>
            <person name="Srivastava S."/>
            <person name="Singh M."/>
            <person name="Iquebal M.A."/>
            <person name="Jaiswal S."/>
            <person name="Angadi U.B."/>
            <person name="Kumar N."/>
            <person name="Raza M."/>
            <person name="Shah T.M."/>
            <person name="Rai A."/>
            <person name="Jena J.K."/>
        </authorList>
    </citation>
    <scope>NUCLEOTIDE SEQUENCE [LARGE SCALE GENOMIC DNA]</scope>
    <source>
        <strain evidence="2">DASCIFA01</strain>
        <tissue evidence="2">Testis</tissue>
    </source>
</reference>
<feature type="region of interest" description="Disordered" evidence="1">
    <location>
        <begin position="1"/>
        <end position="20"/>
    </location>
</feature>
<protein>
    <submittedName>
        <fullName evidence="2">Uncharacterized protein</fullName>
    </submittedName>
</protein>
<evidence type="ECO:0000313" key="3">
    <source>
        <dbReference type="Proteomes" id="UP000290572"/>
    </source>
</evidence>
<name>A0A498N6U5_LABRO</name>
<dbReference type="Proteomes" id="UP000290572">
    <property type="component" value="Unassembled WGS sequence"/>
</dbReference>
<dbReference type="AlphaFoldDB" id="A0A498N6U5"/>
<organism evidence="2 3">
    <name type="scientific">Labeo rohita</name>
    <name type="common">Indian major carp</name>
    <name type="synonym">Cyprinus rohita</name>
    <dbReference type="NCBI Taxonomy" id="84645"/>
    <lineage>
        <taxon>Eukaryota</taxon>
        <taxon>Metazoa</taxon>
        <taxon>Chordata</taxon>
        <taxon>Craniata</taxon>
        <taxon>Vertebrata</taxon>
        <taxon>Euteleostomi</taxon>
        <taxon>Actinopterygii</taxon>
        <taxon>Neopterygii</taxon>
        <taxon>Teleostei</taxon>
        <taxon>Ostariophysi</taxon>
        <taxon>Cypriniformes</taxon>
        <taxon>Cyprinidae</taxon>
        <taxon>Labeoninae</taxon>
        <taxon>Labeonini</taxon>
        <taxon>Labeo</taxon>
    </lineage>
</organism>
<accession>A0A498N6U5</accession>
<sequence>MPPVPVLSATEFRPPQTTSRSWPDAARVEVAVLDVEPYLLLNVEHNGRHQMGKSHCNRREQWLTATRGRASSVTEYATVSIYFMYAPYTLP</sequence>
<keyword evidence="3" id="KW-1185">Reference proteome</keyword>
<comment type="caution">
    <text evidence="2">The sequence shown here is derived from an EMBL/GenBank/DDBJ whole genome shotgun (WGS) entry which is preliminary data.</text>
</comment>
<evidence type="ECO:0000256" key="1">
    <source>
        <dbReference type="SAM" id="MobiDB-lite"/>
    </source>
</evidence>